<dbReference type="Proteomes" id="UP000030518">
    <property type="component" value="Unassembled WGS sequence"/>
</dbReference>
<gene>
    <name evidence="1" type="ORF">LF41_529</name>
</gene>
<accession>A0A0A2WZT9</accession>
<dbReference type="PATRIC" id="fig|1300345.3.peg.2200"/>
<evidence type="ECO:0000313" key="2">
    <source>
        <dbReference type="Proteomes" id="UP000030518"/>
    </source>
</evidence>
<proteinExistence type="predicted"/>
<protein>
    <submittedName>
        <fullName evidence="1">Hemin transport protein</fullName>
    </submittedName>
</protein>
<sequence length="132" mass="15096">MACAVEREGPCEAIHFVDLRGRPCWRLYLLPDSDFLAWDALIAPLRKRVDRAWHAARGHRLERRLHVERWSATVLSLRATWSHVDERLALAADRCFVSPLGLSIAHRIARNEGIPLDAPNSTDCCCAHHAWR</sequence>
<keyword evidence="2" id="KW-1185">Reference proteome</keyword>
<comment type="caution">
    <text evidence="1">The sequence shown here is derived from an EMBL/GenBank/DDBJ whole genome shotgun (WGS) entry which is preliminary data.</text>
</comment>
<reference evidence="1 2" key="1">
    <citation type="submission" date="2014-09" db="EMBL/GenBank/DDBJ databases">
        <title>Genome sequences of Lysobacter dokdonensis DS-58.</title>
        <authorList>
            <person name="Kim J.F."/>
            <person name="Kwak M.-J."/>
        </authorList>
    </citation>
    <scope>NUCLEOTIDE SEQUENCE [LARGE SCALE GENOMIC DNA]</scope>
    <source>
        <strain evidence="1 2">DS-58</strain>
    </source>
</reference>
<dbReference type="AlphaFoldDB" id="A0A0A2WZT9"/>
<organism evidence="1 2">
    <name type="scientific">Lysobacter dokdonensis DS-58</name>
    <dbReference type="NCBI Taxonomy" id="1300345"/>
    <lineage>
        <taxon>Bacteria</taxon>
        <taxon>Pseudomonadati</taxon>
        <taxon>Pseudomonadota</taxon>
        <taxon>Gammaproteobacteria</taxon>
        <taxon>Lysobacterales</taxon>
        <taxon>Lysobacteraceae</taxon>
        <taxon>Noviluteimonas</taxon>
    </lineage>
</organism>
<dbReference type="eggNOG" id="COG3720">
    <property type="taxonomic scope" value="Bacteria"/>
</dbReference>
<evidence type="ECO:0000313" key="1">
    <source>
        <dbReference type="EMBL" id="KGQ18504.1"/>
    </source>
</evidence>
<dbReference type="SUPFAM" id="SSF144064">
    <property type="entry name" value="Heme iron utilization protein-like"/>
    <property type="match status" value="1"/>
</dbReference>
<dbReference type="EMBL" id="JRKJ01000018">
    <property type="protein sequence ID" value="KGQ18504.1"/>
    <property type="molecule type" value="Genomic_DNA"/>
</dbReference>
<name>A0A0A2WZT9_9GAMM</name>